<accession>A0A0A0JMB6</accession>
<dbReference type="EMBL" id="AVPK01000008">
    <property type="protein sequence ID" value="KGN36781.1"/>
    <property type="molecule type" value="Genomic_DNA"/>
</dbReference>
<gene>
    <name evidence="1" type="ORF">N803_17345</name>
</gene>
<name>A0A0A0JMB6_9MICO</name>
<dbReference type="Gene3D" id="1.10.1220.10">
    <property type="entry name" value="Met repressor-like"/>
    <property type="match status" value="1"/>
</dbReference>
<sequence length="73" mass="7956">MADVLIRDIPDAVLSGVDAHASRLGLSRAEYIRRRLAADAATANLRISAQDLIAFGDRFADLLDDEVMGDAWQ</sequence>
<dbReference type="RefSeq" id="WP_035906176.1">
    <property type="nucleotide sequence ID" value="NZ_AVPK01000008.1"/>
</dbReference>
<dbReference type="OrthoDB" id="3215765at2"/>
<dbReference type="eggNOG" id="ENOG5033C13">
    <property type="taxonomic scope" value="Bacteria"/>
</dbReference>
<evidence type="ECO:0000313" key="1">
    <source>
        <dbReference type="EMBL" id="KGN36781.1"/>
    </source>
</evidence>
<evidence type="ECO:0000313" key="2">
    <source>
        <dbReference type="Proteomes" id="UP000030011"/>
    </source>
</evidence>
<dbReference type="AlphaFoldDB" id="A0A0A0JMB6"/>
<proteinExistence type="predicted"/>
<dbReference type="Proteomes" id="UP000030011">
    <property type="component" value="Unassembled WGS sequence"/>
</dbReference>
<protein>
    <submittedName>
        <fullName evidence="1">Antitoxin</fullName>
    </submittedName>
</protein>
<keyword evidence="2" id="KW-1185">Reference proteome</keyword>
<organism evidence="1 2">
    <name type="scientific">Knoellia subterranea KCTC 19937</name>
    <dbReference type="NCBI Taxonomy" id="1385521"/>
    <lineage>
        <taxon>Bacteria</taxon>
        <taxon>Bacillati</taxon>
        <taxon>Actinomycetota</taxon>
        <taxon>Actinomycetes</taxon>
        <taxon>Micrococcales</taxon>
        <taxon>Intrasporangiaceae</taxon>
        <taxon>Knoellia</taxon>
    </lineage>
</organism>
<dbReference type="GO" id="GO:0006355">
    <property type="term" value="P:regulation of DNA-templated transcription"/>
    <property type="evidence" value="ECO:0007669"/>
    <property type="project" value="InterPro"/>
</dbReference>
<dbReference type="InterPro" id="IPR013321">
    <property type="entry name" value="Arc_rbn_hlx_hlx"/>
</dbReference>
<comment type="caution">
    <text evidence="1">The sequence shown here is derived from an EMBL/GenBank/DDBJ whole genome shotgun (WGS) entry which is preliminary data.</text>
</comment>
<dbReference type="STRING" id="1385521.N803_17345"/>
<reference evidence="1 2" key="1">
    <citation type="submission" date="2013-08" db="EMBL/GenBank/DDBJ databases">
        <title>The genome sequence of Knoellia subterranea.</title>
        <authorList>
            <person name="Zhu W."/>
            <person name="Wang G."/>
        </authorList>
    </citation>
    <scope>NUCLEOTIDE SEQUENCE [LARGE SCALE GENOMIC DNA]</scope>
    <source>
        <strain evidence="1 2">KCTC 19937</strain>
    </source>
</reference>